<dbReference type="eggNOG" id="COG3591">
    <property type="taxonomic scope" value="Bacteria"/>
</dbReference>
<feature type="domain" description="ENPP1-3/EXOG-like endonuclease/phosphodiesterase" evidence="4">
    <location>
        <begin position="447"/>
        <end position="661"/>
    </location>
</feature>
<sequence length="713" mass="78083">MSVLQQLAVPSIEPAEINISRRADELRERKPTDVNSNAVLDKRRQFLRESLGSEGVDTFERVINGDELQPVSYLTRGAIAARAVARIELRGGQGGYGTGFLIAPNLLITNNHVLPTAASAASALVQFSYEVNLDDAPIFPVNFRIDSGTLFYTSKELDFTIVAVEGTAEGGGVKLDEFGCLPLLDVTGKASDGEWLTIIQHPDGARKQVCVRDNQLLERGDNVLWYTTDTKPGSSGSPVFNNDWYVVALHHKGIPETKDGVIQTIDGRDYDRATMAESRVKWIANEGVRASRIVQALKAANQNHPLLAPLYNATPASARIGEPKAASPRLIASPKESAIVSQDRAAVFPIEVTFQVFADGRVVPGGNRSVAAAESFVIAEEAAKKANKAARFDAPFDDDYAKRKGFQADFLGGGAKSVGLPELTDALAEEAAPLIKPVGSNKNVLHYHNFSVVMHATRRLAIYSAANVSFAHRYEMSRPSDVWRRDPRILAKYQIEGWYYAANNFDRGHLTRREDLEYGSSPVVALQSAADTCHWTNCAPQHSRFNQNKQIWQGIERYILEESIFNGNVNAQIFTGPVLDAGDPDYKKIPFPLQYWKVVAALDSAGDLFATAYIASQEEVIAQYGIEVTEVPFGAYKTFQTSVVEIERLTGLKFWCGTTGKKPLSGCDPLSGPPSTSRRRRRRAAGAEESTTAAALPANYFEITDLDDIQLSP</sequence>
<dbReference type="GO" id="GO:0016787">
    <property type="term" value="F:hydrolase activity"/>
    <property type="evidence" value="ECO:0007669"/>
    <property type="project" value="InterPro"/>
</dbReference>
<feature type="active site" description="Proton acceptor" evidence="1">
    <location>
        <position position="509"/>
    </location>
</feature>
<dbReference type="InterPro" id="IPR009003">
    <property type="entry name" value="Peptidase_S1_PA"/>
</dbReference>
<dbReference type="Pfam" id="PF01223">
    <property type="entry name" value="Endonuclease_NS"/>
    <property type="match status" value="1"/>
</dbReference>
<dbReference type="STRING" id="316055.RPE_3535"/>
<gene>
    <name evidence="6" type="ordered locus">RPE_3535</name>
</gene>
<dbReference type="AlphaFoldDB" id="Q07KR9"/>
<feature type="domain" description="DNA/RNA non-specific endonuclease/pyrophosphatase/phosphodiesterase" evidence="5">
    <location>
        <begin position="446"/>
        <end position="661"/>
    </location>
</feature>
<reference evidence="6" key="1">
    <citation type="submission" date="2006-09" db="EMBL/GenBank/DDBJ databases">
        <title>Complete sequence of Rhodopseudomonas palustris BisA53.</title>
        <authorList>
            <consortium name="US DOE Joint Genome Institute"/>
            <person name="Copeland A."/>
            <person name="Lucas S."/>
            <person name="Lapidus A."/>
            <person name="Barry K."/>
            <person name="Detter J.C."/>
            <person name="Glavina del Rio T."/>
            <person name="Hammon N."/>
            <person name="Israni S."/>
            <person name="Dalin E."/>
            <person name="Tice H."/>
            <person name="Pitluck S."/>
            <person name="Chain P."/>
            <person name="Malfatti S."/>
            <person name="Shin M."/>
            <person name="Vergez L."/>
            <person name="Schmutz J."/>
            <person name="Larimer F."/>
            <person name="Land M."/>
            <person name="Hauser L."/>
            <person name="Pelletier D.A."/>
            <person name="Kyrpides N."/>
            <person name="Kim E."/>
            <person name="Harwood C.S."/>
            <person name="Oda Y."/>
            <person name="Richardson P."/>
        </authorList>
    </citation>
    <scope>NUCLEOTIDE SEQUENCE [LARGE SCALE GENOMIC DNA]</scope>
    <source>
        <strain evidence="6">BisA53</strain>
    </source>
</reference>
<evidence type="ECO:0000256" key="1">
    <source>
        <dbReference type="PIRSR" id="PIRSR640255-1"/>
    </source>
</evidence>
<dbReference type="PANTHER" id="PTHR13966">
    <property type="entry name" value="ENDONUCLEASE RELATED"/>
    <property type="match status" value="1"/>
</dbReference>
<dbReference type="PANTHER" id="PTHR13966:SF5">
    <property type="entry name" value="ENDONUCLEASE G, MITOCHONDRIAL"/>
    <property type="match status" value="1"/>
</dbReference>
<dbReference type="GO" id="GO:0046872">
    <property type="term" value="F:metal ion binding"/>
    <property type="evidence" value="ECO:0007669"/>
    <property type="project" value="UniProtKB-KW"/>
</dbReference>
<proteinExistence type="predicted"/>
<evidence type="ECO:0000256" key="3">
    <source>
        <dbReference type="SAM" id="MobiDB-lite"/>
    </source>
</evidence>
<dbReference type="OrthoDB" id="9811262at2"/>
<evidence type="ECO:0000259" key="4">
    <source>
        <dbReference type="SMART" id="SM00477"/>
    </source>
</evidence>
<dbReference type="InterPro" id="IPR044925">
    <property type="entry name" value="His-Me_finger_sf"/>
</dbReference>
<dbReference type="GO" id="GO:0004519">
    <property type="term" value="F:endonuclease activity"/>
    <property type="evidence" value="ECO:0007669"/>
    <property type="project" value="UniProtKB-KW"/>
</dbReference>
<dbReference type="InterPro" id="IPR043504">
    <property type="entry name" value="Peptidase_S1_PA_chymotrypsin"/>
</dbReference>
<dbReference type="SUPFAM" id="SSF54060">
    <property type="entry name" value="His-Me finger endonucleases"/>
    <property type="match status" value="1"/>
</dbReference>
<dbReference type="SUPFAM" id="SSF50494">
    <property type="entry name" value="Trypsin-like serine proteases"/>
    <property type="match status" value="1"/>
</dbReference>
<dbReference type="KEGG" id="rpe:RPE_3535"/>
<evidence type="ECO:0000256" key="2">
    <source>
        <dbReference type="PIRSR" id="PIRSR640255-2"/>
    </source>
</evidence>
<dbReference type="EMBL" id="CP000463">
    <property type="protein sequence ID" value="ABJ07465.1"/>
    <property type="molecule type" value="Genomic_DNA"/>
</dbReference>
<name>Q07KR9_RHOP5</name>
<dbReference type="InterPro" id="IPR020821">
    <property type="entry name" value="ENPP1-3/EXOG-like_nuc-like"/>
</dbReference>
<dbReference type="Gene3D" id="2.40.10.10">
    <property type="entry name" value="Trypsin-like serine proteases"/>
    <property type="match status" value="2"/>
</dbReference>
<feature type="region of interest" description="Disordered" evidence="3">
    <location>
        <begin position="665"/>
        <end position="691"/>
    </location>
</feature>
<keyword evidence="6" id="KW-0540">Nuclease</keyword>
<dbReference type="Pfam" id="PF13365">
    <property type="entry name" value="Trypsin_2"/>
    <property type="match status" value="1"/>
</dbReference>
<keyword evidence="6" id="KW-0378">Hydrolase</keyword>
<dbReference type="InterPro" id="IPR001604">
    <property type="entry name" value="Endo_G_ENPP1-like_dom"/>
</dbReference>
<keyword evidence="2" id="KW-0479">Metal-binding</keyword>
<dbReference type="InterPro" id="IPR040255">
    <property type="entry name" value="Non-specific_endonuclease"/>
</dbReference>
<dbReference type="InterPro" id="IPR044929">
    <property type="entry name" value="DNA/RNA_non-sp_Endonuclease_sf"/>
</dbReference>
<protein>
    <submittedName>
        <fullName evidence="6">DNA/RNA non-specific endonuclease</fullName>
    </submittedName>
</protein>
<evidence type="ECO:0000313" key="6">
    <source>
        <dbReference type="EMBL" id="ABJ07465.1"/>
    </source>
</evidence>
<feature type="binding site" evidence="2">
    <location>
        <position position="546"/>
    </location>
    <ligand>
        <name>Mg(2+)</name>
        <dbReference type="ChEBI" id="CHEBI:18420"/>
        <note>catalytic</note>
    </ligand>
</feature>
<evidence type="ECO:0000259" key="5">
    <source>
        <dbReference type="SMART" id="SM00892"/>
    </source>
</evidence>
<dbReference type="SMART" id="SM00892">
    <property type="entry name" value="Endonuclease_NS"/>
    <property type="match status" value="1"/>
</dbReference>
<dbReference type="HOGENOM" id="CLU_016161_0_0_5"/>
<dbReference type="SMART" id="SM00477">
    <property type="entry name" value="NUC"/>
    <property type="match status" value="1"/>
</dbReference>
<dbReference type="eggNOG" id="COG1864">
    <property type="taxonomic scope" value="Bacteria"/>
</dbReference>
<accession>Q07KR9</accession>
<organism evidence="6">
    <name type="scientific">Rhodopseudomonas palustris (strain BisA53)</name>
    <dbReference type="NCBI Taxonomy" id="316055"/>
    <lineage>
        <taxon>Bacteria</taxon>
        <taxon>Pseudomonadati</taxon>
        <taxon>Pseudomonadota</taxon>
        <taxon>Alphaproteobacteria</taxon>
        <taxon>Hyphomicrobiales</taxon>
        <taxon>Nitrobacteraceae</taxon>
        <taxon>Rhodopseudomonas</taxon>
    </lineage>
</organism>
<keyword evidence="6" id="KW-0255">Endonuclease</keyword>
<dbReference type="GO" id="GO:0003676">
    <property type="term" value="F:nucleic acid binding"/>
    <property type="evidence" value="ECO:0007669"/>
    <property type="project" value="InterPro"/>
</dbReference>
<dbReference type="Gene3D" id="3.40.570.10">
    <property type="entry name" value="Extracellular Endonuclease, subunit A"/>
    <property type="match status" value="1"/>
</dbReference>